<sequence length="148" mass="16018">MAFGSAHSPNGSQPVLLGASQRHRRSSRQNTETSMDGIKILKWTATVVVTLTIVMGFTCTKLYITSAPDLSITGLIKTAAFTVFMLCNSVPMLASVEFIIDLIRAQHLSNVLFVRQANLNAMALVMLAFVSTLGAFMVGVCLVLILRL</sequence>
<feature type="transmembrane region" description="Helical" evidence="2">
    <location>
        <begin position="76"/>
        <end position="100"/>
    </location>
</feature>
<gene>
    <name evidence="4" type="ORF">GA_TR4222_c1_g1_i1_g.14647</name>
</gene>
<keyword evidence="2" id="KW-1133">Transmembrane helix</keyword>
<evidence type="ECO:0000256" key="2">
    <source>
        <dbReference type="SAM" id="Phobius"/>
    </source>
</evidence>
<keyword evidence="2" id="KW-0472">Membrane</keyword>
<feature type="transmembrane region" description="Helical" evidence="2">
    <location>
        <begin position="121"/>
        <end position="146"/>
    </location>
</feature>
<accession>A0A1J3E5F1</accession>
<dbReference type="AlphaFoldDB" id="A0A1J3E5F1"/>
<keyword evidence="2" id="KW-0812">Transmembrane</keyword>
<evidence type="ECO:0000256" key="1">
    <source>
        <dbReference type="SAM" id="MobiDB-lite"/>
    </source>
</evidence>
<feature type="region of interest" description="Disordered" evidence="1">
    <location>
        <begin position="1"/>
        <end position="31"/>
    </location>
</feature>
<proteinExistence type="predicted"/>
<protein>
    <recommendedName>
        <fullName evidence="3">PGG domain-containing protein</fullName>
    </recommendedName>
</protein>
<organism evidence="4">
    <name type="scientific">Noccaea caerulescens</name>
    <name type="common">Alpine penny-cress</name>
    <name type="synonym">Thlaspi caerulescens</name>
    <dbReference type="NCBI Taxonomy" id="107243"/>
    <lineage>
        <taxon>Eukaryota</taxon>
        <taxon>Viridiplantae</taxon>
        <taxon>Streptophyta</taxon>
        <taxon>Embryophyta</taxon>
        <taxon>Tracheophyta</taxon>
        <taxon>Spermatophyta</taxon>
        <taxon>Magnoliopsida</taxon>
        <taxon>eudicotyledons</taxon>
        <taxon>Gunneridae</taxon>
        <taxon>Pentapetalae</taxon>
        <taxon>rosids</taxon>
        <taxon>malvids</taxon>
        <taxon>Brassicales</taxon>
        <taxon>Brassicaceae</taxon>
        <taxon>Coluteocarpeae</taxon>
        <taxon>Noccaea</taxon>
    </lineage>
</organism>
<feature type="transmembrane region" description="Helical" evidence="2">
    <location>
        <begin position="43"/>
        <end position="64"/>
    </location>
</feature>
<dbReference type="Pfam" id="PF13962">
    <property type="entry name" value="PGG"/>
    <property type="match status" value="1"/>
</dbReference>
<reference evidence="4" key="1">
    <citation type="submission" date="2016-07" db="EMBL/GenBank/DDBJ databases">
        <title>De novo transcriptome assembly of four accessions of the metal hyperaccumulator plant Noccaea caerulescens.</title>
        <authorList>
            <person name="Blande D."/>
            <person name="Halimaa P."/>
            <person name="Tervahauta A.I."/>
            <person name="Aarts M.G."/>
            <person name="Karenlampi S.O."/>
        </authorList>
    </citation>
    <scope>NUCLEOTIDE SEQUENCE</scope>
</reference>
<evidence type="ECO:0000313" key="4">
    <source>
        <dbReference type="EMBL" id="JAU27385.1"/>
    </source>
</evidence>
<name>A0A1J3E5F1_NOCCA</name>
<dbReference type="EMBL" id="GEVI01004935">
    <property type="protein sequence ID" value="JAU27385.1"/>
    <property type="molecule type" value="Transcribed_RNA"/>
</dbReference>
<feature type="domain" description="PGG" evidence="3">
    <location>
        <begin position="38"/>
        <end position="143"/>
    </location>
</feature>
<dbReference type="InterPro" id="IPR026961">
    <property type="entry name" value="PGG_dom"/>
</dbReference>
<evidence type="ECO:0000259" key="3">
    <source>
        <dbReference type="Pfam" id="PF13962"/>
    </source>
</evidence>